<gene>
    <name evidence="12" type="ORF">LCGC14_2715100</name>
</gene>
<dbReference type="GO" id="GO:0046872">
    <property type="term" value="F:metal ion binding"/>
    <property type="evidence" value="ECO:0007669"/>
    <property type="project" value="UniProtKB-KW"/>
</dbReference>
<dbReference type="InterPro" id="IPR003482">
    <property type="entry name" value="Whib"/>
</dbReference>
<dbReference type="GO" id="GO:0045892">
    <property type="term" value="P:negative regulation of DNA-templated transcription"/>
    <property type="evidence" value="ECO:0007669"/>
    <property type="project" value="TreeGrafter"/>
</dbReference>
<evidence type="ECO:0000313" key="12">
    <source>
        <dbReference type="EMBL" id="KKK91226.1"/>
    </source>
</evidence>
<protein>
    <recommendedName>
        <fullName evidence="11">4Fe-4S Wbl-type domain-containing protein</fullName>
    </recommendedName>
</protein>
<keyword evidence="4" id="KW-0479">Metal-binding</keyword>
<organism evidence="12">
    <name type="scientific">marine sediment metagenome</name>
    <dbReference type="NCBI Taxonomy" id="412755"/>
    <lineage>
        <taxon>unclassified sequences</taxon>
        <taxon>metagenomes</taxon>
        <taxon>ecological metagenomes</taxon>
    </lineage>
</organism>
<sequence length="81" mass="9195">MSDTLTVYGWTATELAWRQRAACIGFVDTFFPERPNRYTRQAAIRICDSCPVISECDDYANATGEKMAVWGGVNRPNLFRL</sequence>
<accession>A0A0F9C3G8</accession>
<keyword evidence="3" id="KW-0004">4Fe-4S</keyword>
<keyword evidence="6" id="KW-0411">Iron-sulfur</keyword>
<keyword evidence="8" id="KW-0238">DNA-binding</keyword>
<reference evidence="12" key="1">
    <citation type="journal article" date="2015" name="Nature">
        <title>Complex archaea that bridge the gap between prokaryotes and eukaryotes.</title>
        <authorList>
            <person name="Spang A."/>
            <person name="Saw J.H."/>
            <person name="Jorgensen S.L."/>
            <person name="Zaremba-Niedzwiedzka K."/>
            <person name="Martijn J."/>
            <person name="Lind A.E."/>
            <person name="van Eijk R."/>
            <person name="Schleper C."/>
            <person name="Guy L."/>
            <person name="Ettema T.J."/>
        </authorList>
    </citation>
    <scope>NUCLEOTIDE SEQUENCE</scope>
</reference>
<dbReference type="AlphaFoldDB" id="A0A0F9C3G8"/>
<evidence type="ECO:0000256" key="4">
    <source>
        <dbReference type="ARBA" id="ARBA00022723"/>
    </source>
</evidence>
<dbReference type="GO" id="GO:0047134">
    <property type="term" value="F:protein-disulfide reductase [NAD(P)H] activity"/>
    <property type="evidence" value="ECO:0007669"/>
    <property type="project" value="TreeGrafter"/>
</dbReference>
<dbReference type="GO" id="GO:0051539">
    <property type="term" value="F:4 iron, 4 sulfur cluster binding"/>
    <property type="evidence" value="ECO:0007669"/>
    <property type="project" value="UniProtKB-KW"/>
</dbReference>
<dbReference type="InterPro" id="IPR034768">
    <property type="entry name" value="4FE4S_WBL"/>
</dbReference>
<comment type="cofactor">
    <cofactor evidence="1">
        <name>[4Fe-4S] cluster</name>
        <dbReference type="ChEBI" id="CHEBI:49883"/>
    </cofactor>
</comment>
<dbReference type="PANTHER" id="PTHR38839">
    <property type="entry name" value="TRANSCRIPTIONAL REGULATOR WHID-RELATED"/>
    <property type="match status" value="1"/>
</dbReference>
<evidence type="ECO:0000256" key="6">
    <source>
        <dbReference type="ARBA" id="ARBA00023014"/>
    </source>
</evidence>
<evidence type="ECO:0000256" key="10">
    <source>
        <dbReference type="ARBA" id="ARBA00023163"/>
    </source>
</evidence>
<evidence type="ECO:0000256" key="7">
    <source>
        <dbReference type="ARBA" id="ARBA00023015"/>
    </source>
</evidence>
<evidence type="ECO:0000256" key="3">
    <source>
        <dbReference type="ARBA" id="ARBA00022485"/>
    </source>
</evidence>
<dbReference type="EMBL" id="LAZR01048747">
    <property type="protein sequence ID" value="KKK91226.1"/>
    <property type="molecule type" value="Genomic_DNA"/>
</dbReference>
<keyword evidence="7" id="KW-0805">Transcription regulation</keyword>
<keyword evidence="9" id="KW-1015">Disulfide bond</keyword>
<keyword evidence="10" id="KW-0804">Transcription</keyword>
<dbReference type="GO" id="GO:0003677">
    <property type="term" value="F:DNA binding"/>
    <property type="evidence" value="ECO:0007669"/>
    <property type="project" value="UniProtKB-KW"/>
</dbReference>
<comment type="similarity">
    <text evidence="2">Belongs to the WhiB family.</text>
</comment>
<proteinExistence type="inferred from homology"/>
<evidence type="ECO:0000256" key="5">
    <source>
        <dbReference type="ARBA" id="ARBA00023004"/>
    </source>
</evidence>
<dbReference type="Pfam" id="PF02467">
    <property type="entry name" value="Whib"/>
    <property type="match status" value="1"/>
</dbReference>
<comment type="caution">
    <text evidence="12">The sequence shown here is derived from an EMBL/GenBank/DDBJ whole genome shotgun (WGS) entry which is preliminary data.</text>
</comment>
<evidence type="ECO:0000256" key="1">
    <source>
        <dbReference type="ARBA" id="ARBA00001966"/>
    </source>
</evidence>
<evidence type="ECO:0000256" key="8">
    <source>
        <dbReference type="ARBA" id="ARBA00023125"/>
    </source>
</evidence>
<name>A0A0F9C3G8_9ZZZZ</name>
<evidence type="ECO:0000256" key="9">
    <source>
        <dbReference type="ARBA" id="ARBA00023157"/>
    </source>
</evidence>
<evidence type="ECO:0000259" key="11">
    <source>
        <dbReference type="PROSITE" id="PS51674"/>
    </source>
</evidence>
<keyword evidence="5" id="KW-0408">Iron</keyword>
<dbReference type="PROSITE" id="PS51674">
    <property type="entry name" value="4FE4S_WBL"/>
    <property type="match status" value="1"/>
</dbReference>
<evidence type="ECO:0000256" key="2">
    <source>
        <dbReference type="ARBA" id="ARBA00006597"/>
    </source>
</evidence>
<feature type="domain" description="4Fe-4S Wbl-type" evidence="11">
    <location>
        <begin position="22"/>
        <end position="80"/>
    </location>
</feature>
<dbReference type="GO" id="GO:0045454">
    <property type="term" value="P:cell redox homeostasis"/>
    <property type="evidence" value="ECO:0007669"/>
    <property type="project" value="TreeGrafter"/>
</dbReference>